<gene>
    <name evidence="2" type="ORF">CW354_11825</name>
</gene>
<reference evidence="2 3" key="1">
    <citation type="submission" date="2017-12" db="EMBL/GenBank/DDBJ databases">
        <authorList>
            <person name="Hurst M.R.H."/>
        </authorList>
    </citation>
    <scope>NUCLEOTIDE SEQUENCE [LARGE SCALE GENOMIC DNA]</scope>
    <source>
        <strain evidence="2 3">SY-3-19</strain>
    </source>
</reference>
<organism evidence="2 3">
    <name type="scientific">Hyphococcus luteus</name>
    <dbReference type="NCBI Taxonomy" id="2058213"/>
    <lineage>
        <taxon>Bacteria</taxon>
        <taxon>Pseudomonadati</taxon>
        <taxon>Pseudomonadota</taxon>
        <taxon>Alphaproteobacteria</taxon>
        <taxon>Parvularculales</taxon>
        <taxon>Parvularculaceae</taxon>
        <taxon>Hyphococcus</taxon>
    </lineage>
</organism>
<proteinExistence type="predicted"/>
<dbReference type="Gene3D" id="3.40.50.10330">
    <property type="entry name" value="Probable inorganic polyphosphate/atp-NAD kinase, domain 1"/>
    <property type="match status" value="1"/>
</dbReference>
<dbReference type="InterPro" id="IPR017438">
    <property type="entry name" value="ATP-NAD_kinase_N"/>
</dbReference>
<name>A0A2S7K4Q1_9PROT</name>
<dbReference type="SUPFAM" id="SSF111331">
    <property type="entry name" value="NAD kinase/diacylglycerol kinase-like"/>
    <property type="match status" value="1"/>
</dbReference>
<dbReference type="GO" id="GO:0016301">
    <property type="term" value="F:kinase activity"/>
    <property type="evidence" value="ECO:0007669"/>
    <property type="project" value="InterPro"/>
</dbReference>
<sequence>MSTASMIINAKSSRNAMLADDLLYVSKRHQNIRPYVLERIEDLDIALDDIEKGDSNTLILAGGDGTMQAAITSSINRRRFQNHPNYVALPCGMTNVIANDCGLQGPPATSLDNFLWRRGRGEISRVERPLIGMQLSERQDPIYGFFLGAGLFHTAVQFSRQSVQKVGAKRSLALALSVGGYILKTAFDNAKDPAPLQAQIRDRNGVLQKQDLTIFLTTTLNRLSAGIFPFWGEGEAPMNVMTIAYPRKKLLIAAMTALRGKSRPWFPEAGYHSWKSEEIRMRFDGPLVFDGEIFHPTPGEDLILKVSQKAAFLI</sequence>
<comment type="caution">
    <text evidence="2">The sequence shown here is derived from an EMBL/GenBank/DDBJ whole genome shotgun (WGS) entry which is preliminary data.</text>
</comment>
<dbReference type="InterPro" id="IPR016064">
    <property type="entry name" value="NAD/diacylglycerol_kinase_sf"/>
</dbReference>
<keyword evidence="3" id="KW-1185">Reference proteome</keyword>
<dbReference type="AlphaFoldDB" id="A0A2S7K4Q1"/>
<dbReference type="EMBL" id="PJCH01000007">
    <property type="protein sequence ID" value="PQA87485.1"/>
    <property type="molecule type" value="Genomic_DNA"/>
</dbReference>
<feature type="domain" description="DAGKc" evidence="1">
    <location>
        <begin position="6"/>
        <end position="114"/>
    </location>
</feature>
<accession>A0A2S7K4Q1</accession>
<evidence type="ECO:0000313" key="2">
    <source>
        <dbReference type="EMBL" id="PQA87485.1"/>
    </source>
</evidence>
<evidence type="ECO:0000259" key="1">
    <source>
        <dbReference type="Pfam" id="PF00781"/>
    </source>
</evidence>
<dbReference type="InterPro" id="IPR001206">
    <property type="entry name" value="Diacylglycerol_kinase_cat_dom"/>
</dbReference>
<protein>
    <recommendedName>
        <fullName evidence="1">DAGKc domain-containing protein</fullName>
    </recommendedName>
</protein>
<dbReference type="Proteomes" id="UP000239504">
    <property type="component" value="Unassembled WGS sequence"/>
</dbReference>
<dbReference type="OrthoDB" id="7209949at2"/>
<evidence type="ECO:0000313" key="3">
    <source>
        <dbReference type="Proteomes" id="UP000239504"/>
    </source>
</evidence>
<dbReference type="Pfam" id="PF00781">
    <property type="entry name" value="DAGK_cat"/>
    <property type="match status" value="1"/>
</dbReference>
<dbReference type="RefSeq" id="WP_104830302.1">
    <property type="nucleotide sequence ID" value="NZ_PJCH01000007.1"/>
</dbReference>